<dbReference type="InterPro" id="IPR006311">
    <property type="entry name" value="TAT_signal"/>
</dbReference>
<organism evidence="2 3">
    <name type="scientific">Trinickia terrae</name>
    <dbReference type="NCBI Taxonomy" id="2571161"/>
    <lineage>
        <taxon>Bacteria</taxon>
        <taxon>Pseudomonadati</taxon>
        <taxon>Pseudomonadota</taxon>
        <taxon>Betaproteobacteria</taxon>
        <taxon>Burkholderiales</taxon>
        <taxon>Burkholderiaceae</taxon>
        <taxon>Trinickia</taxon>
    </lineage>
</organism>
<protein>
    <recommendedName>
        <fullName evidence="4">Transporter</fullName>
    </recommendedName>
</protein>
<name>A0A4U1HSK7_9BURK</name>
<comment type="caution">
    <text evidence="2">The sequence shown here is derived from an EMBL/GenBank/DDBJ whole genome shotgun (WGS) entry which is preliminary data.</text>
</comment>
<dbReference type="PROSITE" id="PS51257">
    <property type="entry name" value="PROKAR_LIPOPROTEIN"/>
    <property type="match status" value="1"/>
</dbReference>
<dbReference type="PROSITE" id="PS51318">
    <property type="entry name" value="TAT"/>
    <property type="match status" value="1"/>
</dbReference>
<keyword evidence="1" id="KW-0732">Signal</keyword>
<accession>A0A4U1HSK7</accession>
<dbReference type="RefSeq" id="WP_136897801.1">
    <property type="nucleotide sequence ID" value="NZ_SWJE01000015.1"/>
</dbReference>
<proteinExistence type="predicted"/>
<dbReference type="AlphaFoldDB" id="A0A4U1HSK7"/>
<evidence type="ECO:0000313" key="2">
    <source>
        <dbReference type="EMBL" id="TKC82987.1"/>
    </source>
</evidence>
<reference evidence="2 3" key="1">
    <citation type="submission" date="2019-04" db="EMBL/GenBank/DDBJ databases">
        <title>Trinickia sp. 7GSK02, isolated from subtropical forest soil.</title>
        <authorList>
            <person name="Gao Z.-H."/>
            <person name="Qiu L.-H."/>
        </authorList>
    </citation>
    <scope>NUCLEOTIDE SEQUENCE [LARGE SCALE GENOMIC DNA]</scope>
    <source>
        <strain evidence="2 3">7GSK02</strain>
    </source>
</reference>
<evidence type="ECO:0000256" key="1">
    <source>
        <dbReference type="SAM" id="SignalP"/>
    </source>
</evidence>
<gene>
    <name evidence="2" type="ORF">FAZ69_25115</name>
</gene>
<dbReference type="OrthoDB" id="5791911at2"/>
<dbReference type="EMBL" id="SWJE01000015">
    <property type="protein sequence ID" value="TKC82987.1"/>
    <property type="molecule type" value="Genomic_DNA"/>
</dbReference>
<feature type="signal peptide" evidence="1">
    <location>
        <begin position="1"/>
        <end position="34"/>
    </location>
</feature>
<sequence>MRTFLERRPACLASAIYAALGAAACLTASPAAHAHAVVGDRVFPATMAVDDPGVGDEFNMEFSHIKTSDSNGNDMNVNTVSYEWDKLITKNLAFSIASNYTSQNSPDGSAKGWDNFTLGAKYLVYANARHEFMASVGLLATLGGTGSKAIANSFSTFTPTVYFGKGFGDLPNSLAYLRPFAITGTIGPNLTTASSDQGPNSLGWGVTLQYSIPYLQQQVKDLGLPQPFANLIPVVEFPMSTCTAGACAGQTTGTINPGLLWLNRYGQFGVEAQIPVNSRAGTHTGILLQAHVYFDDIFPNSLGKPLF</sequence>
<dbReference type="Proteomes" id="UP000305539">
    <property type="component" value="Unassembled WGS sequence"/>
</dbReference>
<evidence type="ECO:0000313" key="3">
    <source>
        <dbReference type="Proteomes" id="UP000305539"/>
    </source>
</evidence>
<evidence type="ECO:0008006" key="4">
    <source>
        <dbReference type="Google" id="ProtNLM"/>
    </source>
</evidence>
<feature type="chain" id="PRO_5021017853" description="Transporter" evidence="1">
    <location>
        <begin position="35"/>
        <end position="307"/>
    </location>
</feature>
<keyword evidence="3" id="KW-1185">Reference proteome</keyword>